<dbReference type="CDD" id="cd00565">
    <property type="entry name" value="Ubl_ThiS"/>
    <property type="match status" value="1"/>
</dbReference>
<reference evidence="1" key="1">
    <citation type="submission" date="2015-11" db="EMBL/GenBank/DDBJ databases">
        <authorList>
            <person name="Zhang Y."/>
            <person name="Guo Z."/>
        </authorList>
    </citation>
    <scope>NUCLEOTIDE SEQUENCE</scope>
    <source>
        <strain evidence="1">BN30871</strain>
    </source>
</reference>
<dbReference type="NCBIfam" id="TIGR01683">
    <property type="entry name" value="thiS"/>
    <property type="match status" value="1"/>
</dbReference>
<dbReference type="InterPro" id="IPR012675">
    <property type="entry name" value="Beta-grasp_dom_sf"/>
</dbReference>
<dbReference type="PANTHER" id="PTHR34472">
    <property type="entry name" value="SULFUR CARRIER PROTEIN THIS"/>
    <property type="match status" value="1"/>
</dbReference>
<dbReference type="PANTHER" id="PTHR34472:SF1">
    <property type="entry name" value="SULFUR CARRIER PROTEIN THIS"/>
    <property type="match status" value="1"/>
</dbReference>
<accession>A0A0S4XMH4</accession>
<dbReference type="AlphaFoldDB" id="A0A0S4XMH4"/>
<dbReference type="EMBL" id="FAXN01000038">
    <property type="protein sequence ID" value="CUV65499.1"/>
    <property type="molecule type" value="Genomic_DNA"/>
</dbReference>
<dbReference type="InterPro" id="IPR016155">
    <property type="entry name" value="Mopterin_synth/thiamin_S_b"/>
</dbReference>
<dbReference type="SUPFAM" id="SSF54285">
    <property type="entry name" value="MoaD/ThiS"/>
    <property type="match status" value="1"/>
</dbReference>
<proteinExistence type="predicted"/>
<gene>
    <name evidence="1" type="ORF">BN3087_380015</name>
</gene>
<dbReference type="Pfam" id="PF02597">
    <property type="entry name" value="ThiS"/>
    <property type="match status" value="1"/>
</dbReference>
<sequence length="73" mass="8226">MQDKGKEMNIVVNGEIKEVKEDITIQELIEFLSIKVGVMAVAVNMNIVKKDDWDSFKLNQDDKVELLQFVGGG</sequence>
<dbReference type="Gene3D" id="3.10.20.30">
    <property type="match status" value="1"/>
</dbReference>
<organism evidence="1">
    <name type="scientific">Sulfurovum sp. enrichment culture clone C5</name>
    <dbReference type="NCBI Taxonomy" id="497650"/>
    <lineage>
        <taxon>Bacteria</taxon>
        <taxon>Pseudomonadati</taxon>
        <taxon>Campylobacterota</taxon>
        <taxon>Epsilonproteobacteria</taxon>
        <taxon>Campylobacterales</taxon>
        <taxon>Sulfurovaceae</taxon>
        <taxon>Sulfurovum</taxon>
        <taxon>environmental samples</taxon>
    </lineage>
</organism>
<dbReference type="InterPro" id="IPR010035">
    <property type="entry name" value="Thi_S"/>
</dbReference>
<evidence type="ECO:0000313" key="1">
    <source>
        <dbReference type="EMBL" id="CUV65499.1"/>
    </source>
</evidence>
<dbReference type="InterPro" id="IPR003749">
    <property type="entry name" value="ThiS/MoaD-like"/>
</dbReference>
<protein>
    <submittedName>
        <fullName evidence="1">Putative thiamine biosynthesis protein ThiS</fullName>
    </submittedName>
</protein>
<name>A0A0S4XMH4_9BACT</name>